<dbReference type="OrthoDB" id="5952526at2759"/>
<proteinExistence type="predicted"/>
<gene>
    <name evidence="6" type="ORF">PEGY_LOCUS10884</name>
</gene>
<evidence type="ECO:0000256" key="1">
    <source>
        <dbReference type="ARBA" id="ARBA00022723"/>
    </source>
</evidence>
<dbReference type="InterPro" id="IPR002893">
    <property type="entry name" value="Znf_MYND"/>
</dbReference>
<reference evidence="6" key="1">
    <citation type="submission" date="2021-07" db="EMBL/GenBank/DDBJ databases">
        <authorList>
            <person name="Branca A.L. A."/>
        </authorList>
    </citation>
    <scope>NUCLEOTIDE SEQUENCE</scope>
</reference>
<evidence type="ECO:0000256" key="4">
    <source>
        <dbReference type="PROSITE-ProRule" id="PRU00134"/>
    </source>
</evidence>
<dbReference type="PROSITE" id="PS50865">
    <property type="entry name" value="ZF_MYND_2"/>
    <property type="match status" value="1"/>
</dbReference>
<comment type="caution">
    <text evidence="6">The sequence shown here is derived from an EMBL/GenBank/DDBJ whole genome shotgun (WGS) entry which is preliminary data.</text>
</comment>
<dbReference type="GO" id="GO:0008270">
    <property type="term" value="F:zinc ion binding"/>
    <property type="evidence" value="ECO:0007669"/>
    <property type="project" value="UniProtKB-KW"/>
</dbReference>
<evidence type="ECO:0000313" key="7">
    <source>
        <dbReference type="Proteomes" id="UP001154252"/>
    </source>
</evidence>
<keyword evidence="7" id="KW-1185">Reference proteome</keyword>
<feature type="domain" description="MYND-type" evidence="5">
    <location>
        <begin position="7"/>
        <end position="44"/>
    </location>
</feature>
<evidence type="ECO:0000256" key="2">
    <source>
        <dbReference type="ARBA" id="ARBA00022771"/>
    </source>
</evidence>
<keyword evidence="1" id="KW-0479">Metal-binding</keyword>
<dbReference type="Proteomes" id="UP001154252">
    <property type="component" value="Unassembled WGS sequence"/>
</dbReference>
<keyword evidence="3" id="KW-0862">Zinc</keyword>
<dbReference type="PROSITE" id="PS01360">
    <property type="entry name" value="ZF_MYND_1"/>
    <property type="match status" value="1"/>
</dbReference>
<sequence>MPLPSGCGVCGNKDGLLRCSNCKVMMYCDVEHQAAHYNAHKSACSAIRRCRAAMEKEEQALRDHPGYMLLPADVFTHGVGNFWGIFDTRPYMRSRSALYDAMRHVKNIESLLAQLDILMENLRLCRSDNMGWRDVIPGLMIRLQQDQECYDFLKWWATTFQKDNYNWGDNTLPYLDIMNANPLEPVDMFCDKLFDLPILSL</sequence>
<protein>
    <recommendedName>
        <fullName evidence="5">MYND-type domain-containing protein</fullName>
    </recommendedName>
</protein>
<accession>A0A9W4PA00</accession>
<keyword evidence="2 4" id="KW-0863">Zinc-finger</keyword>
<evidence type="ECO:0000259" key="5">
    <source>
        <dbReference type="PROSITE" id="PS50865"/>
    </source>
</evidence>
<dbReference type="Pfam" id="PF01753">
    <property type="entry name" value="zf-MYND"/>
    <property type="match status" value="1"/>
</dbReference>
<dbReference type="AlphaFoldDB" id="A0A9W4PA00"/>
<organism evidence="6 7">
    <name type="scientific">Penicillium egyptiacum</name>
    <dbReference type="NCBI Taxonomy" id="1303716"/>
    <lineage>
        <taxon>Eukaryota</taxon>
        <taxon>Fungi</taxon>
        <taxon>Dikarya</taxon>
        <taxon>Ascomycota</taxon>
        <taxon>Pezizomycotina</taxon>
        <taxon>Eurotiomycetes</taxon>
        <taxon>Eurotiomycetidae</taxon>
        <taxon>Eurotiales</taxon>
        <taxon>Aspergillaceae</taxon>
        <taxon>Penicillium</taxon>
    </lineage>
</organism>
<dbReference type="SUPFAM" id="SSF144232">
    <property type="entry name" value="HIT/MYND zinc finger-like"/>
    <property type="match status" value="1"/>
</dbReference>
<dbReference type="Gene3D" id="6.10.140.2220">
    <property type="match status" value="1"/>
</dbReference>
<evidence type="ECO:0000256" key="3">
    <source>
        <dbReference type="ARBA" id="ARBA00022833"/>
    </source>
</evidence>
<name>A0A9W4PA00_9EURO</name>
<dbReference type="EMBL" id="CAJVRC010000905">
    <property type="protein sequence ID" value="CAG8910082.1"/>
    <property type="molecule type" value="Genomic_DNA"/>
</dbReference>
<evidence type="ECO:0000313" key="6">
    <source>
        <dbReference type="EMBL" id="CAG8910082.1"/>
    </source>
</evidence>